<reference evidence="2" key="2">
    <citation type="submission" date="2025-08" db="UniProtKB">
        <authorList>
            <consortium name="RefSeq"/>
        </authorList>
    </citation>
    <scope>IDENTIFICATION</scope>
    <source>
        <tissue evidence="2">Etiolated seedlings</tissue>
    </source>
</reference>
<dbReference type="PANTHER" id="PTHR46481">
    <property type="entry name" value="ZINC FINGER BED DOMAIN-CONTAINING PROTEIN 4"/>
    <property type="match status" value="1"/>
</dbReference>
<dbReference type="InterPro" id="IPR012337">
    <property type="entry name" value="RNaseH-like_sf"/>
</dbReference>
<evidence type="ECO:0000313" key="1">
    <source>
        <dbReference type="Proteomes" id="UP000087171"/>
    </source>
</evidence>
<protein>
    <submittedName>
        <fullName evidence="2">Zinc finger BED domain-containing protein DAYSLEEPER-like</fullName>
    </submittedName>
</protein>
<name>A0A3Q7XZG9_CICAR</name>
<dbReference type="OrthoDB" id="1432712at2759"/>
<dbReference type="PANTHER" id="PTHR46481:SF11">
    <property type="entry name" value="ZINC FINGER BED DOMAIN-CONTAINING PROTEIN RICESLEEPER 2-LIKE"/>
    <property type="match status" value="1"/>
</dbReference>
<accession>A0A3Q7XZG9</accession>
<gene>
    <name evidence="2" type="primary">LOC113786380</name>
</gene>
<dbReference type="RefSeq" id="XP_027189971.1">
    <property type="nucleotide sequence ID" value="XM_027334170.1"/>
</dbReference>
<evidence type="ECO:0000313" key="2">
    <source>
        <dbReference type="RefSeq" id="XP_027189971.1"/>
    </source>
</evidence>
<dbReference type="STRING" id="3827.A0A3Q7XZG9"/>
<dbReference type="Proteomes" id="UP000087171">
    <property type="component" value="Chromosome Ca4"/>
</dbReference>
<sequence length="206" mass="24389">MITRKEIHRWFGIISLKKTINGEEKAICNYCNKPMAGKRSDGTNHLHKHFLSCKRRSYKDITQAILLKEQKKVDESSTYLSNYHFDPDKSREDLSNMIILHEYPLSMVDHLGFRIYCEGLQPLFKIPGRNTIKNDIIKIFQHEKGKIMGILEKIGSRIALTTHMWTVSNQKKGYMVITCHYIDDDWNMQSRILQYDTYVFVYCKRY</sequence>
<dbReference type="AlphaFoldDB" id="A0A3Q7XZG9"/>
<organism evidence="1 2">
    <name type="scientific">Cicer arietinum</name>
    <name type="common">Chickpea</name>
    <name type="synonym">Garbanzo</name>
    <dbReference type="NCBI Taxonomy" id="3827"/>
    <lineage>
        <taxon>Eukaryota</taxon>
        <taxon>Viridiplantae</taxon>
        <taxon>Streptophyta</taxon>
        <taxon>Embryophyta</taxon>
        <taxon>Tracheophyta</taxon>
        <taxon>Spermatophyta</taxon>
        <taxon>Magnoliopsida</taxon>
        <taxon>eudicotyledons</taxon>
        <taxon>Gunneridae</taxon>
        <taxon>Pentapetalae</taxon>
        <taxon>rosids</taxon>
        <taxon>fabids</taxon>
        <taxon>Fabales</taxon>
        <taxon>Fabaceae</taxon>
        <taxon>Papilionoideae</taxon>
        <taxon>50 kb inversion clade</taxon>
        <taxon>NPAAA clade</taxon>
        <taxon>Hologalegina</taxon>
        <taxon>IRL clade</taxon>
        <taxon>Cicereae</taxon>
        <taxon>Cicer</taxon>
    </lineage>
</organism>
<proteinExistence type="predicted"/>
<dbReference type="SUPFAM" id="SSF53098">
    <property type="entry name" value="Ribonuclease H-like"/>
    <property type="match status" value="1"/>
</dbReference>
<reference evidence="1" key="1">
    <citation type="journal article" date="2013" name="Nat. Biotechnol.">
        <title>Draft genome sequence of chickpea (Cicer arietinum) provides a resource for trait improvement.</title>
        <authorList>
            <person name="Varshney R.K."/>
            <person name="Song C."/>
            <person name="Saxena R.K."/>
            <person name="Azam S."/>
            <person name="Yu S."/>
            <person name="Sharpe A.G."/>
            <person name="Cannon S."/>
            <person name="Baek J."/>
            <person name="Rosen B.D."/>
            <person name="Tar'an B."/>
            <person name="Millan T."/>
            <person name="Zhang X."/>
            <person name="Ramsay L.D."/>
            <person name="Iwata A."/>
            <person name="Wang Y."/>
            <person name="Nelson W."/>
            <person name="Farmer A.D."/>
            <person name="Gaur P.M."/>
            <person name="Soderlund C."/>
            <person name="Penmetsa R.V."/>
            <person name="Xu C."/>
            <person name="Bharti A.K."/>
            <person name="He W."/>
            <person name="Winter P."/>
            <person name="Zhao S."/>
            <person name="Hane J.K."/>
            <person name="Carrasquilla-Garcia N."/>
            <person name="Condie J.A."/>
            <person name="Upadhyaya H.D."/>
            <person name="Luo M.C."/>
            <person name="Thudi M."/>
            <person name="Gowda C.L."/>
            <person name="Singh N.P."/>
            <person name="Lichtenzveig J."/>
            <person name="Gali K.K."/>
            <person name="Rubio J."/>
            <person name="Nadarajan N."/>
            <person name="Dolezel J."/>
            <person name="Bansal K.C."/>
            <person name="Xu X."/>
            <person name="Edwards D."/>
            <person name="Zhang G."/>
            <person name="Kahl G."/>
            <person name="Gil J."/>
            <person name="Singh K.B."/>
            <person name="Datta S.K."/>
            <person name="Jackson S.A."/>
            <person name="Wang J."/>
            <person name="Cook D.R."/>
        </authorList>
    </citation>
    <scope>NUCLEOTIDE SEQUENCE [LARGE SCALE GENOMIC DNA]</scope>
    <source>
        <strain evidence="1">cv. CDC Frontier</strain>
    </source>
</reference>
<keyword evidence="1" id="KW-1185">Reference proteome</keyword>
<dbReference type="InterPro" id="IPR052035">
    <property type="entry name" value="ZnF_BED_domain_contain"/>
</dbReference>